<proteinExistence type="predicted"/>
<dbReference type="AlphaFoldDB" id="A0A7W7V9M4"/>
<dbReference type="EMBL" id="JACHJI010000014">
    <property type="protein sequence ID" value="MBB4902069.1"/>
    <property type="molecule type" value="Genomic_DNA"/>
</dbReference>
<dbReference type="Proteomes" id="UP000579523">
    <property type="component" value="Unassembled WGS sequence"/>
</dbReference>
<gene>
    <name evidence="1" type="ORF">FHS37_006161</name>
</gene>
<dbReference type="RefSeq" id="WP_268254598.1">
    <property type="nucleotide sequence ID" value="NZ_BMTI01000012.1"/>
</dbReference>
<name>A0A7W7V9M4_9ACTN</name>
<reference evidence="1 2" key="1">
    <citation type="submission" date="2020-08" db="EMBL/GenBank/DDBJ databases">
        <title>Genomic Encyclopedia of Type Strains, Phase III (KMG-III): the genomes of soil and plant-associated and newly described type strains.</title>
        <authorList>
            <person name="Whitman W."/>
        </authorList>
    </citation>
    <scope>NUCLEOTIDE SEQUENCE [LARGE SCALE GENOMIC DNA]</scope>
    <source>
        <strain evidence="1 2">CECT 3273</strain>
    </source>
</reference>
<protein>
    <submittedName>
        <fullName evidence="1">Uncharacterized protein</fullName>
    </submittedName>
</protein>
<sequence length="44" mass="4622">MVVLAVLVPLLMLGVVLVLGRYEDLVLPPRRPDAGDPAGRAPTA</sequence>
<keyword evidence="2" id="KW-1185">Reference proteome</keyword>
<organism evidence="1 2">
    <name type="scientific">Streptomyces griseomycini</name>
    <dbReference type="NCBI Taxonomy" id="66895"/>
    <lineage>
        <taxon>Bacteria</taxon>
        <taxon>Bacillati</taxon>
        <taxon>Actinomycetota</taxon>
        <taxon>Actinomycetes</taxon>
        <taxon>Kitasatosporales</taxon>
        <taxon>Streptomycetaceae</taxon>
        <taxon>Streptomyces</taxon>
    </lineage>
</organism>
<accession>A0A7W7V9M4</accession>
<comment type="caution">
    <text evidence="1">The sequence shown here is derived from an EMBL/GenBank/DDBJ whole genome shotgun (WGS) entry which is preliminary data.</text>
</comment>
<evidence type="ECO:0000313" key="2">
    <source>
        <dbReference type="Proteomes" id="UP000579523"/>
    </source>
</evidence>
<evidence type="ECO:0000313" key="1">
    <source>
        <dbReference type="EMBL" id="MBB4902069.1"/>
    </source>
</evidence>